<dbReference type="GO" id="GO:0034517">
    <property type="term" value="P:ribophagy"/>
    <property type="evidence" value="ECO:0007669"/>
    <property type="project" value="TreeGrafter"/>
</dbReference>
<feature type="domain" description="Autophagy protein ATG17-like" evidence="10">
    <location>
        <begin position="161"/>
        <end position="496"/>
    </location>
</feature>
<keyword evidence="13" id="KW-1185">Reference proteome</keyword>
<evidence type="ECO:0000256" key="3">
    <source>
        <dbReference type="ARBA" id="ARBA00022448"/>
    </source>
</evidence>
<feature type="compositionally biased region" description="Basic and acidic residues" evidence="9">
    <location>
        <begin position="678"/>
        <end position="705"/>
    </location>
</feature>
<dbReference type="GO" id="GO:0034727">
    <property type="term" value="P:piecemeal microautophagy of the nucleus"/>
    <property type="evidence" value="ECO:0007669"/>
    <property type="project" value="TreeGrafter"/>
</dbReference>
<dbReference type="InterPro" id="IPR019460">
    <property type="entry name" value="Atg11_C"/>
</dbReference>
<dbReference type="Pfam" id="PF04108">
    <property type="entry name" value="ATG17_like"/>
    <property type="match status" value="1"/>
</dbReference>
<feature type="domain" description="Autophagy-related protein 11 C-terminal" evidence="11">
    <location>
        <begin position="1139"/>
        <end position="1278"/>
    </location>
</feature>
<evidence type="ECO:0000256" key="7">
    <source>
        <dbReference type="RuleBase" id="RU367075"/>
    </source>
</evidence>
<feature type="region of interest" description="Disordered" evidence="9">
    <location>
        <begin position="1063"/>
        <end position="1084"/>
    </location>
</feature>
<reference evidence="12" key="2">
    <citation type="submission" date="2020-11" db="EMBL/GenBank/DDBJ databases">
        <title>Whole genome sequencing of Colletotrichum sp.</title>
        <authorList>
            <person name="Li H."/>
        </authorList>
    </citation>
    <scope>NUCLEOTIDE SEQUENCE</scope>
    <source>
        <strain evidence="12">CkLH20</strain>
    </source>
</reference>
<accession>A0A9P6I5C7</accession>
<dbReference type="Proteomes" id="UP000781932">
    <property type="component" value="Unassembled WGS sequence"/>
</dbReference>
<feature type="region of interest" description="Disordered" evidence="9">
    <location>
        <begin position="676"/>
        <end position="705"/>
    </location>
</feature>
<comment type="subcellular location">
    <subcellularLocation>
        <location evidence="7">Preautophagosomal structure membrane</location>
        <topology evidence="7">Peripheral membrane protein</topology>
    </subcellularLocation>
    <subcellularLocation>
        <location evidence="7">Vacuole membrane</location>
        <topology evidence="7">Peripheral membrane protein</topology>
    </subcellularLocation>
    <text evidence="7">During pexophagy, accumulates in the vacuolar membrane region, where the peroxisomes contact the vacuole.</text>
</comment>
<dbReference type="GeneID" id="62161743"/>
<keyword evidence="4 7" id="KW-0653">Protein transport</keyword>
<keyword evidence="3 7" id="KW-0813">Transport</keyword>
<evidence type="ECO:0000313" key="12">
    <source>
        <dbReference type="EMBL" id="KAF9876544.1"/>
    </source>
</evidence>
<evidence type="ECO:0000256" key="8">
    <source>
        <dbReference type="SAM" id="Coils"/>
    </source>
</evidence>
<evidence type="ECO:0000259" key="10">
    <source>
        <dbReference type="Pfam" id="PF04108"/>
    </source>
</evidence>
<organism evidence="12 13">
    <name type="scientific">Colletotrichum karsti</name>
    <dbReference type="NCBI Taxonomy" id="1095194"/>
    <lineage>
        <taxon>Eukaryota</taxon>
        <taxon>Fungi</taxon>
        <taxon>Dikarya</taxon>
        <taxon>Ascomycota</taxon>
        <taxon>Pezizomycotina</taxon>
        <taxon>Sordariomycetes</taxon>
        <taxon>Hypocreomycetidae</taxon>
        <taxon>Glomerellales</taxon>
        <taxon>Glomerellaceae</taxon>
        <taxon>Colletotrichum</taxon>
        <taxon>Colletotrichum boninense species complex</taxon>
    </lineage>
</organism>
<feature type="compositionally biased region" description="Polar residues" evidence="9">
    <location>
        <begin position="1068"/>
        <end position="1083"/>
    </location>
</feature>
<sequence length="1438" mass="161021">MPTKVFLAGLQQPARAQKSSTAHRSETETGGPAIAAAARRCSGMATQVLIAHTGQRLQVDTTQFSALEELKTWIARSTSIPAHQVVALTSQGRAVKLQSLHQESEIYVYDLRVSSPTSPGAASSQKSEVPLPKRYSVPTAPNYIGNIRVLSEWHALYKERQTWALGIVDDAARMAAQVQERYGEMDVMFKCLDVAVTNLEISVKQIEPKYTELKKWVDPSLDEYEQLADGWERCLAVARSVPISPAMVRFMTSRDIKNKQTTLEDLIDLDTARKSGKLAPTSLRKFSTRATELDKAAQKMYAGLDKLCEEMDGLVARSALSRSGEAPQLLQDIEAVAKKIDTDYNAMLEYADTQANVSQASRTAENHTSRLIPSLKKRVSEMDDMLQYATQARNAIAGDSVDFMRNISEITTVHSSVKNQITALNQAVDIMATFDYLRLIKEVPFMYASFASEAIRRREWGDKIKTDSSTLANEMALFRDEESKRRRKWHKMIGSTYGRENLDANILGLEVNLLGEEEAWPSMVKRDLEEFLEHLQRQQADVSIIEDVTKLANELNSPTKQQSKRLKAFKNGSVHETALGRSGLMIRGDDELLRSLQDDKSKLENKLKTSESRVRRLEDLLHRQSQASRPGIGGLFGHERNDSTNSIKSTAPAEDNRRASGNSEALLQRIQQLEGELSAEKEKSATLEKDLSTRTTEHDEAKGQMEEANATKKELLGNMEALQKEFVEERKSLENEIKGLKARLEETEDDIENFGESRENEKATYIERMHEMESEIERLQKDQKDEALKTQGQVEFLRNEARLQREQNGLLEQQLQAANEEAKKLSKNLSSTQETADSQLKALRDIHDQLSPNDDTTEDLNDLIEALVYKATDVAAKLKTLDNDRSILKADLEQAEEHVKNLKAEMSETKDKLAAEEEKSRYLKENLDEEKARVSALEKEAAESREQLDQLRGQIADGETGSESLRKKLDEEEERISTITEELASRQSQVGSLEEELRLYKEKLQNSQAKLSTVSSHFESRSEKTKDLTQRLYSQNDRLCRLLERLGFSVTRQDSTMTIQKVPRSERGTMSQIQNANDSSDPAQSMIRRSGMLTSRTLADSTDLDLLYWMSPTDADAESDKYEAFMTKVGSFDMDLFAETVYRRVKDVEHLARKLQRDARAYREKAHTLQRDSHEKIAFKAFKEGDLALFLPTRNQTAGAWAAFNVGFPHYFLRETDAHRLRSREWLVARITRIQERVVDLSKSLHKQLPDTDSVNGEADDNPFQLSDGLRWYLIDAHEDKPGAPATPGLGKSTIATNNVEAMADMHTHAQANGKDKHRASTHSIEGVSKALSKSLESRRSSSNSKKALPFVGIGGAALLKGNALGSETNSLRAVAPETPTGTSPPQGGLHGLANGQDQGQASTSPPPQTEGQQPAQAGDERPRSPEVRSMIDSLVGP</sequence>
<evidence type="ECO:0000256" key="9">
    <source>
        <dbReference type="SAM" id="MobiDB-lite"/>
    </source>
</evidence>
<dbReference type="GO" id="GO:0000422">
    <property type="term" value="P:autophagy of mitochondrion"/>
    <property type="evidence" value="ECO:0007669"/>
    <property type="project" value="TreeGrafter"/>
</dbReference>
<dbReference type="Pfam" id="PF10377">
    <property type="entry name" value="ATG11"/>
    <property type="match status" value="1"/>
</dbReference>
<evidence type="ECO:0000256" key="5">
    <source>
        <dbReference type="ARBA" id="ARBA00023006"/>
    </source>
</evidence>
<feature type="coiled-coil region" evidence="8">
    <location>
        <begin position="1145"/>
        <end position="1172"/>
    </location>
</feature>
<dbReference type="SUPFAM" id="SSF57997">
    <property type="entry name" value="Tropomyosin"/>
    <property type="match status" value="1"/>
</dbReference>
<dbReference type="InterPro" id="IPR040040">
    <property type="entry name" value="ATG11"/>
</dbReference>
<keyword evidence="6 8" id="KW-0175">Coiled coil</keyword>
<dbReference type="EMBL" id="JAATWM020000017">
    <property type="protein sequence ID" value="KAF9876544.1"/>
    <property type="molecule type" value="Genomic_DNA"/>
</dbReference>
<dbReference type="GO" id="GO:0034045">
    <property type="term" value="C:phagophore assembly site membrane"/>
    <property type="evidence" value="ECO:0007669"/>
    <property type="project" value="UniProtKB-SubCell"/>
</dbReference>
<protein>
    <recommendedName>
        <fullName evidence="2 7">Autophagy-related protein 11</fullName>
    </recommendedName>
</protein>
<dbReference type="GO" id="GO:0061709">
    <property type="term" value="P:reticulophagy"/>
    <property type="evidence" value="ECO:0007669"/>
    <property type="project" value="TreeGrafter"/>
</dbReference>
<evidence type="ECO:0000313" key="13">
    <source>
        <dbReference type="Proteomes" id="UP000781932"/>
    </source>
</evidence>
<keyword evidence="7" id="KW-0472">Membrane</keyword>
<comment type="caution">
    <text evidence="12">The sequence shown here is derived from an EMBL/GenBank/DDBJ whole genome shotgun (WGS) entry which is preliminary data.</text>
</comment>
<keyword evidence="7" id="KW-0926">Vacuole</keyword>
<name>A0A9P6I5C7_9PEZI</name>
<feature type="region of interest" description="Disordered" evidence="9">
    <location>
        <begin position="1310"/>
        <end position="1348"/>
    </location>
</feature>
<dbReference type="Gene3D" id="1.10.287.1490">
    <property type="match status" value="1"/>
</dbReference>
<feature type="compositionally biased region" description="Polar residues" evidence="9">
    <location>
        <begin position="1396"/>
        <end position="1416"/>
    </location>
</feature>
<reference evidence="12" key="1">
    <citation type="submission" date="2020-03" db="EMBL/GenBank/DDBJ databases">
        <authorList>
            <person name="He L."/>
        </authorList>
    </citation>
    <scope>NUCLEOTIDE SEQUENCE</scope>
    <source>
        <strain evidence="12">CkLH20</strain>
    </source>
</reference>
<dbReference type="GO" id="GO:0000045">
    <property type="term" value="P:autophagosome assembly"/>
    <property type="evidence" value="ECO:0007669"/>
    <property type="project" value="UniProtKB-UniRule"/>
</dbReference>
<feature type="coiled-coil region" evidence="8">
    <location>
        <begin position="878"/>
        <end position="1010"/>
    </location>
</feature>
<feature type="region of interest" description="Disordered" evidence="9">
    <location>
        <begin position="1373"/>
        <end position="1438"/>
    </location>
</feature>
<dbReference type="GO" id="GO:1990316">
    <property type="term" value="C:Atg1/ULK1 kinase complex"/>
    <property type="evidence" value="ECO:0007669"/>
    <property type="project" value="TreeGrafter"/>
</dbReference>
<evidence type="ECO:0000256" key="6">
    <source>
        <dbReference type="ARBA" id="ARBA00023054"/>
    </source>
</evidence>
<dbReference type="InterPro" id="IPR045326">
    <property type="entry name" value="ATG17-like_dom"/>
</dbReference>
<dbReference type="PANTHER" id="PTHR13222:SF1">
    <property type="entry name" value="RB1-INDUCIBLE COILED-COIL PROTEIN 1"/>
    <property type="match status" value="1"/>
</dbReference>
<evidence type="ECO:0000256" key="2">
    <source>
        <dbReference type="ARBA" id="ARBA00013804"/>
    </source>
</evidence>
<gene>
    <name evidence="12" type="ORF">CkaCkLH20_05952</name>
</gene>
<feature type="compositionally biased region" description="Low complexity" evidence="9">
    <location>
        <begin position="1329"/>
        <end position="1348"/>
    </location>
</feature>
<evidence type="ECO:0000256" key="1">
    <source>
        <dbReference type="ARBA" id="ARBA00009729"/>
    </source>
</evidence>
<evidence type="ECO:0000256" key="4">
    <source>
        <dbReference type="ARBA" id="ARBA00022927"/>
    </source>
</evidence>
<dbReference type="GO" id="GO:0015031">
    <property type="term" value="P:protein transport"/>
    <property type="evidence" value="ECO:0007669"/>
    <property type="project" value="UniProtKB-KW"/>
</dbReference>
<comment type="function">
    <text evidence="7">Involved in cytoplasm to vacuole transport (Cvt), pexophagy, mitophagy and nucleophagy. Recruits mitochondria for their selective degradation via autophagy (mitophagy) during starvation. Works as scaffold proteins that recruit ATG proteins to the pre-autophagosome (PAS), the site of vesicle/autophagosome formation. Required for the Cvt vesicles completion.</text>
</comment>
<dbReference type="GO" id="GO:0060090">
    <property type="term" value="F:molecular adaptor activity"/>
    <property type="evidence" value="ECO:0007669"/>
    <property type="project" value="TreeGrafter"/>
</dbReference>
<dbReference type="GO" id="GO:1903599">
    <property type="term" value="P:positive regulation of autophagy of mitochondrion"/>
    <property type="evidence" value="ECO:0007669"/>
    <property type="project" value="UniProtKB-UniRule"/>
</dbReference>
<comment type="subunit">
    <text evidence="7">Homodimer.</text>
</comment>
<feature type="region of interest" description="Disordered" evidence="9">
    <location>
        <begin position="619"/>
        <end position="661"/>
    </location>
</feature>
<evidence type="ECO:0000259" key="11">
    <source>
        <dbReference type="Pfam" id="PF10377"/>
    </source>
</evidence>
<dbReference type="OrthoDB" id="447953at2759"/>
<dbReference type="GO" id="GO:0019901">
    <property type="term" value="F:protein kinase binding"/>
    <property type="evidence" value="ECO:0007669"/>
    <property type="project" value="TreeGrafter"/>
</dbReference>
<dbReference type="RefSeq" id="XP_038746005.1">
    <property type="nucleotide sequence ID" value="XM_038888669.1"/>
</dbReference>
<dbReference type="PANTHER" id="PTHR13222">
    <property type="entry name" value="RB1-INDUCIBLE COILED-COIL"/>
    <property type="match status" value="1"/>
</dbReference>
<dbReference type="GO" id="GO:0005774">
    <property type="term" value="C:vacuolar membrane"/>
    <property type="evidence" value="ECO:0007669"/>
    <property type="project" value="UniProtKB-SubCell"/>
</dbReference>
<comment type="similarity">
    <text evidence="1 7">Belongs to the ATG11 family.</text>
</comment>
<keyword evidence="5 7" id="KW-0072">Autophagy</keyword>
<proteinExistence type="inferred from homology"/>